<dbReference type="GO" id="GO:0006355">
    <property type="term" value="P:regulation of DNA-templated transcription"/>
    <property type="evidence" value="ECO:0007669"/>
    <property type="project" value="InterPro"/>
</dbReference>
<reference evidence="2" key="1">
    <citation type="submission" date="2020-09" db="EMBL/GenBank/DDBJ databases">
        <title>Streptomyces canutascabiei sp. nov., which causes potato common scab and is distributed across the world.</title>
        <authorList>
            <person name="Nguyen H.P."/>
            <person name="Weisberg A.J."/>
            <person name="Chang J.H."/>
            <person name="Clarke C.R."/>
        </authorList>
    </citation>
    <scope>NUCLEOTIDE SEQUENCE</scope>
    <source>
        <strain evidence="2">ID-01-6.2a</strain>
    </source>
</reference>
<organism evidence="2 3">
    <name type="scientific">Streptomyces caniscabiei</name>
    <dbReference type="NCBI Taxonomy" id="2746961"/>
    <lineage>
        <taxon>Bacteria</taxon>
        <taxon>Bacillati</taxon>
        <taxon>Actinomycetota</taxon>
        <taxon>Actinomycetes</taxon>
        <taxon>Kitasatosporales</taxon>
        <taxon>Streptomycetaceae</taxon>
        <taxon>Streptomyces</taxon>
    </lineage>
</organism>
<accession>A0A927L402</accession>
<dbReference type="AlphaFoldDB" id="A0A927L402"/>
<comment type="caution">
    <text evidence="2">The sequence shown here is derived from an EMBL/GenBank/DDBJ whole genome shotgun (WGS) entry which is preliminary data.</text>
</comment>
<dbReference type="InterPro" id="IPR005471">
    <property type="entry name" value="Tscrpt_reg_IclR_N"/>
</dbReference>
<feature type="domain" description="HTH iclR-type" evidence="1">
    <location>
        <begin position="45"/>
        <end position="76"/>
    </location>
</feature>
<name>A0A927L402_9ACTN</name>
<gene>
    <name evidence="2" type="ORF">IHE70_09565</name>
</gene>
<evidence type="ECO:0000313" key="2">
    <source>
        <dbReference type="EMBL" id="MBD9723489.1"/>
    </source>
</evidence>
<sequence length="293" mass="31240">MPSRFEYERAVRSSDLPSLSRLLALTVATWADVKTGVVPDRLQPSLTVLEEATGMARASVRKHLDTLEAGGWLKRDRPSVAAARSAKARTKYSIKIPRGAAVSDSDGIELGQDVANARAGAALDAQELGQELPQARAGAALALGQEMTTTRAGAALSSSSSSKSSVEYQLQAPAAVAPQSGRGEIQPLIEAMSARGMNVSWTFQSAEWIELRDAVRRVGVPTLVDHAERVWAASKQTPYSARYFLVGWTGLQAPAVFTGPRPVPADPALARRNAARDVLDQLTEQLRAAGDNT</sequence>
<proteinExistence type="predicted"/>
<evidence type="ECO:0000313" key="3">
    <source>
        <dbReference type="Proteomes" id="UP000661025"/>
    </source>
</evidence>
<dbReference type="EMBL" id="JACYXT010000003">
    <property type="protein sequence ID" value="MBD9723489.1"/>
    <property type="molecule type" value="Genomic_DNA"/>
</dbReference>
<dbReference type="GO" id="GO:0003677">
    <property type="term" value="F:DNA binding"/>
    <property type="evidence" value="ECO:0007669"/>
    <property type="project" value="InterPro"/>
</dbReference>
<dbReference type="Proteomes" id="UP000661025">
    <property type="component" value="Unassembled WGS sequence"/>
</dbReference>
<dbReference type="Pfam" id="PF09339">
    <property type="entry name" value="HTH_IclR"/>
    <property type="match status" value="1"/>
</dbReference>
<protein>
    <submittedName>
        <fullName evidence="2">Helix-turn-helix domain-containing protein</fullName>
    </submittedName>
</protein>
<evidence type="ECO:0000259" key="1">
    <source>
        <dbReference type="Pfam" id="PF09339"/>
    </source>
</evidence>